<organism evidence="2 3">
    <name type="scientific">Cytospora leucostoma</name>
    <dbReference type="NCBI Taxonomy" id="1230097"/>
    <lineage>
        <taxon>Eukaryota</taxon>
        <taxon>Fungi</taxon>
        <taxon>Dikarya</taxon>
        <taxon>Ascomycota</taxon>
        <taxon>Pezizomycotina</taxon>
        <taxon>Sordariomycetes</taxon>
        <taxon>Sordariomycetidae</taxon>
        <taxon>Diaporthales</taxon>
        <taxon>Cytosporaceae</taxon>
        <taxon>Cytospora</taxon>
    </lineage>
</organism>
<dbReference type="EMBL" id="LKEB01000017">
    <property type="protein sequence ID" value="ROW13887.1"/>
    <property type="molecule type" value="Genomic_DNA"/>
</dbReference>
<keyword evidence="3" id="KW-1185">Reference proteome</keyword>
<dbReference type="InParanoid" id="A0A423XD19"/>
<feature type="region of interest" description="Disordered" evidence="1">
    <location>
        <begin position="45"/>
        <end position="93"/>
    </location>
</feature>
<dbReference type="AlphaFoldDB" id="A0A423XD19"/>
<feature type="region of interest" description="Disordered" evidence="1">
    <location>
        <begin position="128"/>
        <end position="290"/>
    </location>
</feature>
<reference evidence="2 3" key="1">
    <citation type="submission" date="2015-09" db="EMBL/GenBank/DDBJ databases">
        <title>Host preference determinants of Valsa canker pathogens revealed by comparative genomics.</title>
        <authorList>
            <person name="Yin Z."/>
            <person name="Huang L."/>
        </authorList>
    </citation>
    <scope>NUCLEOTIDE SEQUENCE [LARGE SCALE GENOMIC DNA]</scope>
    <source>
        <strain evidence="2 3">SXYLt</strain>
    </source>
</reference>
<feature type="region of interest" description="Disordered" evidence="1">
    <location>
        <begin position="302"/>
        <end position="347"/>
    </location>
</feature>
<feature type="compositionally biased region" description="Acidic residues" evidence="1">
    <location>
        <begin position="263"/>
        <end position="283"/>
    </location>
</feature>
<gene>
    <name evidence="2" type="ORF">VPNG_03571</name>
</gene>
<evidence type="ECO:0000313" key="2">
    <source>
        <dbReference type="EMBL" id="ROW13887.1"/>
    </source>
</evidence>
<evidence type="ECO:0000256" key="1">
    <source>
        <dbReference type="SAM" id="MobiDB-lite"/>
    </source>
</evidence>
<evidence type="ECO:0000313" key="3">
    <source>
        <dbReference type="Proteomes" id="UP000285146"/>
    </source>
</evidence>
<accession>A0A423XD19</accession>
<protein>
    <submittedName>
        <fullName evidence="2">Uncharacterized protein</fullName>
    </submittedName>
</protein>
<dbReference type="OrthoDB" id="10523003at2759"/>
<proteinExistence type="predicted"/>
<dbReference type="Proteomes" id="UP000285146">
    <property type="component" value="Unassembled WGS sequence"/>
</dbReference>
<comment type="caution">
    <text evidence="2">The sequence shown here is derived from an EMBL/GenBank/DDBJ whole genome shotgun (WGS) entry which is preliminary data.</text>
</comment>
<sequence length="490" mass="53432">MSAFGNSTAKKEYRPLDNHYREVEDLSYALSLRLASSVGEALLKPYGKHQTEASQSKSPHSKKLDEPGEPQDASPDSNATKEGDDDPVDADYQKYYDEVSSIIKANKALLDTIGGCLSEIASFHGIDEEDFDSMPNDAYEALGSLPDSTAKEEDDGPAQVPLPDTQSLDEDDDGSLFSLFNDTPPEKTEEPDYAEEIAQLLYNITTLEKDGGPVEATSQQPQELDKYDGGPLFSLFNEVPPPNNDEDLGEDADTSSSTTTTDSDSDSDSDSTEILPQEEDDPADQEKLSRIIQALINCELSKAEANPHRRQAPPPPANNLAEEEARILESLAGPGATPAEKEELASSAEQVRQRLAAQSIESIPEDVARARAAWRASAARRALVQRRRRSRLRAQEEEEDQAARVRAGERMAMEVWGRALGGTDADPRCCCGGGTGRGRGSVAYCCFEPALEGFRRIAEMGERAFAELEGRLREEGRDFPSSSYGWAGDV</sequence>
<feature type="compositionally biased region" description="Acidic residues" evidence="1">
    <location>
        <begin position="244"/>
        <end position="253"/>
    </location>
</feature>
<name>A0A423XD19_9PEZI</name>